<proteinExistence type="inferred from homology"/>
<dbReference type="AlphaFoldDB" id="A0A319CY15"/>
<keyword evidence="6" id="KW-1185">Reference proteome</keyword>
<gene>
    <name evidence="5" type="ORF">BO71DRAFT_422779</name>
</gene>
<dbReference type="Gene3D" id="3.40.50.720">
    <property type="entry name" value="NAD(P)-binding Rossmann-like Domain"/>
    <property type="match status" value="1"/>
</dbReference>
<dbReference type="InterPro" id="IPR036291">
    <property type="entry name" value="NAD(P)-bd_dom_sf"/>
</dbReference>
<sequence length="325" mass="35881">MSDPKLQPQPQSPSSSPEHPQTNLTIRALTRTPSSPAAQALRTDFPDTPFFRLHVLPADVYDRASLVPVFTGADALFAMTHNRRAGVRIETEEEMRHELVAGGNVVGVAEECAIPQTTLSALPNITVASQGRFPKVYHFDYKHRIEMWAREKLRGLTVLYPGLYYTNFENPQYCRRLEDGTVRFCAPCAPDTLADWVDPAYDIGIDAAETLLRPPPATIKLYPITAPKIPFHALPTTFTAVTGQPAVFAPISLDEWGEVVARAVGRGYEEDIRQMMQGIAVAPEEKICYGTMEGGEGDRVVEELGVRASSFAEWLGRTGWRGPAV</sequence>
<dbReference type="SUPFAM" id="SSF51735">
    <property type="entry name" value="NAD(P)-binding Rossmann-fold domains"/>
    <property type="match status" value="1"/>
</dbReference>
<organism evidence="5 6">
    <name type="scientific">Aspergillus ellipticus CBS 707.79</name>
    <dbReference type="NCBI Taxonomy" id="1448320"/>
    <lineage>
        <taxon>Eukaryota</taxon>
        <taxon>Fungi</taxon>
        <taxon>Dikarya</taxon>
        <taxon>Ascomycota</taxon>
        <taxon>Pezizomycotina</taxon>
        <taxon>Eurotiomycetes</taxon>
        <taxon>Eurotiomycetidae</taxon>
        <taxon>Eurotiales</taxon>
        <taxon>Aspergillaceae</taxon>
        <taxon>Aspergillus</taxon>
        <taxon>Aspergillus subgen. Circumdati</taxon>
    </lineage>
</organism>
<dbReference type="InterPro" id="IPR051164">
    <property type="entry name" value="NmrA-like_oxidored"/>
</dbReference>
<dbReference type="OrthoDB" id="3358371at2759"/>
<accession>A0A319CY15</accession>
<evidence type="ECO:0000313" key="6">
    <source>
        <dbReference type="Proteomes" id="UP000247810"/>
    </source>
</evidence>
<feature type="domain" description="NmrA-like" evidence="4">
    <location>
        <begin position="22"/>
        <end position="277"/>
    </location>
</feature>
<dbReference type="STRING" id="1448320.A0A319CY15"/>
<evidence type="ECO:0000256" key="2">
    <source>
        <dbReference type="ARBA" id="ARBA00022857"/>
    </source>
</evidence>
<keyword evidence="2" id="KW-0521">NADP</keyword>
<evidence type="ECO:0000256" key="3">
    <source>
        <dbReference type="SAM" id="MobiDB-lite"/>
    </source>
</evidence>
<dbReference type="PANTHER" id="PTHR42748:SF7">
    <property type="entry name" value="NMRA LIKE REDOX SENSOR 1-RELATED"/>
    <property type="match status" value="1"/>
</dbReference>
<dbReference type="Pfam" id="PF05368">
    <property type="entry name" value="NmrA"/>
    <property type="match status" value="1"/>
</dbReference>
<evidence type="ECO:0000259" key="4">
    <source>
        <dbReference type="Pfam" id="PF05368"/>
    </source>
</evidence>
<reference evidence="5 6" key="1">
    <citation type="submission" date="2018-02" db="EMBL/GenBank/DDBJ databases">
        <title>The genomes of Aspergillus section Nigri reveals drivers in fungal speciation.</title>
        <authorList>
            <consortium name="DOE Joint Genome Institute"/>
            <person name="Vesth T.C."/>
            <person name="Nybo J."/>
            <person name="Theobald S."/>
            <person name="Brandl J."/>
            <person name="Frisvad J.C."/>
            <person name="Nielsen K.F."/>
            <person name="Lyhne E.K."/>
            <person name="Kogle M.E."/>
            <person name="Kuo A."/>
            <person name="Riley R."/>
            <person name="Clum A."/>
            <person name="Nolan M."/>
            <person name="Lipzen A."/>
            <person name="Salamov A."/>
            <person name="Henrissat B."/>
            <person name="Wiebenga A."/>
            <person name="De vries R.P."/>
            <person name="Grigoriev I.V."/>
            <person name="Mortensen U.H."/>
            <person name="Andersen M.R."/>
            <person name="Baker S.E."/>
        </authorList>
    </citation>
    <scope>NUCLEOTIDE SEQUENCE [LARGE SCALE GENOMIC DNA]</scope>
    <source>
        <strain evidence="5 6">CBS 707.79</strain>
    </source>
</reference>
<dbReference type="EMBL" id="KZ826013">
    <property type="protein sequence ID" value="PYH89760.1"/>
    <property type="molecule type" value="Genomic_DNA"/>
</dbReference>
<protein>
    <submittedName>
        <fullName evidence="5">Cinnamoyl-CoA reductase</fullName>
    </submittedName>
</protein>
<dbReference type="VEuPathDB" id="FungiDB:BO71DRAFT_422779"/>
<feature type="compositionally biased region" description="Low complexity" evidence="3">
    <location>
        <begin position="8"/>
        <end position="17"/>
    </location>
</feature>
<evidence type="ECO:0000313" key="5">
    <source>
        <dbReference type="EMBL" id="PYH89760.1"/>
    </source>
</evidence>
<comment type="similarity">
    <text evidence="1">Belongs to the NmrA-type oxidoreductase family.</text>
</comment>
<feature type="region of interest" description="Disordered" evidence="3">
    <location>
        <begin position="1"/>
        <end position="22"/>
    </location>
</feature>
<evidence type="ECO:0000256" key="1">
    <source>
        <dbReference type="ARBA" id="ARBA00006328"/>
    </source>
</evidence>
<dbReference type="Gene3D" id="3.90.25.10">
    <property type="entry name" value="UDP-galactose 4-epimerase, domain 1"/>
    <property type="match status" value="1"/>
</dbReference>
<dbReference type="Proteomes" id="UP000247810">
    <property type="component" value="Unassembled WGS sequence"/>
</dbReference>
<name>A0A319CY15_9EURO</name>
<dbReference type="InterPro" id="IPR008030">
    <property type="entry name" value="NmrA-like"/>
</dbReference>
<dbReference type="PANTHER" id="PTHR42748">
    <property type="entry name" value="NITROGEN METABOLITE REPRESSION PROTEIN NMRA FAMILY MEMBER"/>
    <property type="match status" value="1"/>
</dbReference>